<dbReference type="EMBL" id="WHWC01000018">
    <property type="protein sequence ID" value="KAG8364587.1"/>
    <property type="molecule type" value="Genomic_DNA"/>
</dbReference>
<reference evidence="3" key="1">
    <citation type="submission" date="2019-10" db="EMBL/GenBank/DDBJ databases">
        <authorList>
            <person name="Zhang R."/>
            <person name="Pan Y."/>
            <person name="Wang J."/>
            <person name="Ma R."/>
            <person name="Yu S."/>
        </authorList>
    </citation>
    <scope>NUCLEOTIDE SEQUENCE</scope>
    <source>
        <strain evidence="3">LA-IB0</strain>
        <tissue evidence="3">Leaf</tissue>
    </source>
</reference>
<dbReference type="Pfam" id="PF25122">
    <property type="entry name" value="DUF7815"/>
    <property type="match status" value="1"/>
</dbReference>
<feature type="compositionally biased region" description="Basic and acidic residues" evidence="1">
    <location>
        <begin position="145"/>
        <end position="162"/>
    </location>
</feature>
<organism evidence="3 4">
    <name type="scientific">Buddleja alternifolia</name>
    <dbReference type="NCBI Taxonomy" id="168488"/>
    <lineage>
        <taxon>Eukaryota</taxon>
        <taxon>Viridiplantae</taxon>
        <taxon>Streptophyta</taxon>
        <taxon>Embryophyta</taxon>
        <taxon>Tracheophyta</taxon>
        <taxon>Spermatophyta</taxon>
        <taxon>Magnoliopsida</taxon>
        <taxon>eudicotyledons</taxon>
        <taxon>Gunneridae</taxon>
        <taxon>Pentapetalae</taxon>
        <taxon>asterids</taxon>
        <taxon>lamiids</taxon>
        <taxon>Lamiales</taxon>
        <taxon>Scrophulariaceae</taxon>
        <taxon>Buddlejeae</taxon>
        <taxon>Buddleja</taxon>
    </lineage>
</organism>
<feature type="region of interest" description="Disordered" evidence="1">
    <location>
        <begin position="569"/>
        <end position="589"/>
    </location>
</feature>
<keyword evidence="4" id="KW-1185">Reference proteome</keyword>
<evidence type="ECO:0000313" key="3">
    <source>
        <dbReference type="EMBL" id="KAG8364587.1"/>
    </source>
</evidence>
<dbReference type="PANTHER" id="PTHR36308:SF1">
    <property type="entry name" value="DENTIN SIALOPHOSPHOPROTEIN-RELATED"/>
    <property type="match status" value="1"/>
</dbReference>
<dbReference type="PANTHER" id="PTHR36308">
    <property type="entry name" value="DENTIN SIALOPHOSPHOPROTEIN-RELATED"/>
    <property type="match status" value="1"/>
</dbReference>
<evidence type="ECO:0000259" key="2">
    <source>
        <dbReference type="Pfam" id="PF25122"/>
    </source>
</evidence>
<dbReference type="Proteomes" id="UP000826271">
    <property type="component" value="Unassembled WGS sequence"/>
</dbReference>
<name>A0AAV6W7S1_9LAMI</name>
<comment type="caution">
    <text evidence="3">The sequence shown here is derived from an EMBL/GenBank/DDBJ whole genome shotgun (WGS) entry which is preliminary data.</text>
</comment>
<gene>
    <name evidence="3" type="ORF">BUALT_Bualt18G0012800</name>
</gene>
<dbReference type="AlphaFoldDB" id="A0AAV6W7S1"/>
<evidence type="ECO:0000256" key="1">
    <source>
        <dbReference type="SAM" id="MobiDB-lite"/>
    </source>
</evidence>
<protein>
    <recommendedName>
        <fullName evidence="2">DUF7815 domain-containing protein</fullName>
    </recommendedName>
</protein>
<sequence length="625" mass="68751">MSEFPHELIRQVQICSRAAAGLPDYNPSDPTLPALPSLSAAIAAFEPSPPQLRCKNCKGRLLRGLESIICMYCGQAPQNDAVPDPICFTSSIAYHWLLRSLHLDGSEMVEPLTNKSEQDQGQTSPKALTPLSNFLDLKIPWKPEMEKQEASVSDEHSQESRRSLSLTGVAPDNFFFKSKKDVLSDMSTEQPFMHSQIATAGTKDVAAFDHQNLFQNVQSSEAAGSSSKHKTSDALSGWEADFQSADTEKQNVGDGSFGHFTGSSPDYENKIQDSLLFDKSGSGNKLWDSQSIDHSTGLEVDLASHFDSVFGPGKDPIDEKPKDNPAASPPFGDWNSDDVWNNLSNESHFAGRTDATISTNDENILDNSKDLSTSADLFQDFQWQTNNADMTESKTTNEDHKRMDDVWNNLSNESHFAGRTDATISTNDDHILDNSNDLSTSADLFQDFQWQTNNADKAESKITNEDHNTMDDDSFGEWNDFTGSTSLQIPSSNDWIGSEYQVSTSDKKSSELDLFGLENNFEERDFGDFAQPNLFSTSTSKDNVLTKEVIAVASESPASDWLSDATIPSFESGQAPKTSDAIGQSPEVKDDVTMLISQMHDLSFMLESNLSIPSNSDAHNSSPKD</sequence>
<dbReference type="InterPro" id="IPR056717">
    <property type="entry name" value="DUF7815"/>
</dbReference>
<evidence type="ECO:0000313" key="4">
    <source>
        <dbReference type="Proteomes" id="UP000826271"/>
    </source>
</evidence>
<proteinExistence type="predicted"/>
<accession>A0AAV6W7S1</accession>
<feature type="region of interest" description="Disordered" evidence="1">
    <location>
        <begin position="309"/>
        <end position="339"/>
    </location>
</feature>
<feature type="domain" description="DUF7815" evidence="2">
    <location>
        <begin position="50"/>
        <end position="75"/>
    </location>
</feature>
<feature type="region of interest" description="Disordered" evidence="1">
    <location>
        <begin position="145"/>
        <end position="164"/>
    </location>
</feature>